<sequence length="117" mass="12968">MQVAALEQPAALYPCLETAAWSSCFVRCVLPCTLTPACNSCLHDVVSVVERSAEAEQSAERLGEGLNHVRPLFPPASQLRFGTGYSEIQNNKKTNRQPSASFFKQRSRNLEPRPLFT</sequence>
<accession>A0AAV7UJL6</accession>
<dbReference type="EMBL" id="JANPWB010000005">
    <property type="protein sequence ID" value="KAJ1189198.1"/>
    <property type="molecule type" value="Genomic_DNA"/>
</dbReference>
<comment type="caution">
    <text evidence="2">The sequence shown here is derived from an EMBL/GenBank/DDBJ whole genome shotgun (WGS) entry which is preliminary data.</text>
</comment>
<evidence type="ECO:0000313" key="2">
    <source>
        <dbReference type="EMBL" id="KAJ1189198.1"/>
    </source>
</evidence>
<dbReference type="Proteomes" id="UP001066276">
    <property type="component" value="Chromosome 3_1"/>
</dbReference>
<evidence type="ECO:0000256" key="1">
    <source>
        <dbReference type="SAM" id="MobiDB-lite"/>
    </source>
</evidence>
<evidence type="ECO:0000313" key="3">
    <source>
        <dbReference type="Proteomes" id="UP001066276"/>
    </source>
</evidence>
<reference evidence="2" key="1">
    <citation type="journal article" date="2022" name="bioRxiv">
        <title>Sequencing and chromosome-scale assembly of the giantPleurodeles waltlgenome.</title>
        <authorList>
            <person name="Brown T."/>
            <person name="Elewa A."/>
            <person name="Iarovenko S."/>
            <person name="Subramanian E."/>
            <person name="Araus A.J."/>
            <person name="Petzold A."/>
            <person name="Susuki M."/>
            <person name="Suzuki K.-i.T."/>
            <person name="Hayashi T."/>
            <person name="Toyoda A."/>
            <person name="Oliveira C."/>
            <person name="Osipova E."/>
            <person name="Leigh N.D."/>
            <person name="Simon A."/>
            <person name="Yun M.H."/>
        </authorList>
    </citation>
    <scope>NUCLEOTIDE SEQUENCE</scope>
    <source>
        <strain evidence="2">20211129_DDA</strain>
        <tissue evidence="2">Liver</tissue>
    </source>
</reference>
<name>A0AAV7UJL6_PLEWA</name>
<feature type="region of interest" description="Disordered" evidence="1">
    <location>
        <begin position="87"/>
        <end position="117"/>
    </location>
</feature>
<protein>
    <submittedName>
        <fullName evidence="2">Uncharacterized protein</fullName>
    </submittedName>
</protein>
<proteinExistence type="predicted"/>
<organism evidence="2 3">
    <name type="scientific">Pleurodeles waltl</name>
    <name type="common">Iberian ribbed newt</name>
    <dbReference type="NCBI Taxonomy" id="8319"/>
    <lineage>
        <taxon>Eukaryota</taxon>
        <taxon>Metazoa</taxon>
        <taxon>Chordata</taxon>
        <taxon>Craniata</taxon>
        <taxon>Vertebrata</taxon>
        <taxon>Euteleostomi</taxon>
        <taxon>Amphibia</taxon>
        <taxon>Batrachia</taxon>
        <taxon>Caudata</taxon>
        <taxon>Salamandroidea</taxon>
        <taxon>Salamandridae</taxon>
        <taxon>Pleurodelinae</taxon>
        <taxon>Pleurodeles</taxon>
    </lineage>
</organism>
<keyword evidence="3" id="KW-1185">Reference proteome</keyword>
<gene>
    <name evidence="2" type="ORF">NDU88_005949</name>
</gene>
<dbReference type="AlphaFoldDB" id="A0AAV7UJL6"/>
<feature type="compositionally biased region" description="Polar residues" evidence="1">
    <location>
        <begin position="87"/>
        <end position="104"/>
    </location>
</feature>